<dbReference type="SMART" id="SM00387">
    <property type="entry name" value="HATPase_c"/>
    <property type="match status" value="1"/>
</dbReference>
<dbReference type="SMART" id="SM00260">
    <property type="entry name" value="CheW"/>
    <property type="match status" value="1"/>
</dbReference>
<evidence type="ECO:0000256" key="9">
    <source>
        <dbReference type="ARBA" id="ARBA00022840"/>
    </source>
</evidence>
<dbReference type="SUPFAM" id="SSF47384">
    <property type="entry name" value="Homodimeric domain of signal transducing histidine kinase"/>
    <property type="match status" value="1"/>
</dbReference>
<dbReference type="InterPro" id="IPR004358">
    <property type="entry name" value="Sig_transdc_His_kin-like_C"/>
</dbReference>
<evidence type="ECO:0000313" key="18">
    <source>
        <dbReference type="Proteomes" id="UP000386575"/>
    </source>
</evidence>
<dbReference type="Proteomes" id="UP000386575">
    <property type="component" value="Unassembled WGS sequence"/>
</dbReference>
<dbReference type="EC" id="2.7.13.3" evidence="2"/>
<dbReference type="Pfam" id="PF02895">
    <property type="entry name" value="H-kinase_dim"/>
    <property type="match status" value="1"/>
</dbReference>
<dbReference type="Gene3D" id="2.30.30.40">
    <property type="entry name" value="SH3 Domains"/>
    <property type="match status" value="1"/>
</dbReference>
<dbReference type="InterPro" id="IPR036641">
    <property type="entry name" value="HPT_dom_sf"/>
</dbReference>
<dbReference type="CDD" id="cd00731">
    <property type="entry name" value="CheA_reg"/>
    <property type="match status" value="1"/>
</dbReference>
<evidence type="ECO:0000256" key="1">
    <source>
        <dbReference type="ARBA" id="ARBA00000085"/>
    </source>
</evidence>
<feature type="domain" description="HPt" evidence="16">
    <location>
        <begin position="1"/>
        <end position="103"/>
    </location>
</feature>
<dbReference type="InterPro" id="IPR002545">
    <property type="entry name" value="CheW-lke_dom"/>
</dbReference>
<dbReference type="InterPro" id="IPR036890">
    <property type="entry name" value="HATPase_C_sf"/>
</dbReference>
<keyword evidence="10" id="KW-0902">Two-component regulatory system</keyword>
<dbReference type="InterPro" id="IPR005467">
    <property type="entry name" value="His_kinase_dom"/>
</dbReference>
<dbReference type="PANTHER" id="PTHR43395">
    <property type="entry name" value="SENSOR HISTIDINE KINASE CHEA"/>
    <property type="match status" value="1"/>
</dbReference>
<keyword evidence="4" id="KW-0145">Chemotaxis</keyword>
<dbReference type="FunFam" id="1.20.120.160:FF:000008">
    <property type="entry name" value="Chemotaxis sensor histidine kinase CheA"/>
    <property type="match status" value="1"/>
</dbReference>
<dbReference type="PROSITE" id="PS50894">
    <property type="entry name" value="HPT"/>
    <property type="match status" value="1"/>
</dbReference>
<dbReference type="InterPro" id="IPR036097">
    <property type="entry name" value="HisK_dim/P_sf"/>
</dbReference>
<evidence type="ECO:0000256" key="6">
    <source>
        <dbReference type="ARBA" id="ARBA00022679"/>
    </source>
</evidence>
<dbReference type="CDD" id="cd16916">
    <property type="entry name" value="HATPase_CheA-like"/>
    <property type="match status" value="1"/>
</dbReference>
<feature type="domain" description="Histidine kinase" evidence="14">
    <location>
        <begin position="405"/>
        <end position="607"/>
    </location>
</feature>
<dbReference type="GO" id="GO:0006935">
    <property type="term" value="P:chemotaxis"/>
    <property type="evidence" value="ECO:0007669"/>
    <property type="project" value="UniProtKB-KW"/>
</dbReference>
<dbReference type="Pfam" id="PF01627">
    <property type="entry name" value="Hpt"/>
    <property type="match status" value="1"/>
</dbReference>
<dbReference type="EMBL" id="VZUL01000002">
    <property type="protein sequence ID" value="KAB1085152.1"/>
    <property type="molecule type" value="Genomic_DNA"/>
</dbReference>
<evidence type="ECO:0000259" key="14">
    <source>
        <dbReference type="PROSITE" id="PS50109"/>
    </source>
</evidence>
<feature type="modified residue" description="Phosphohistidine" evidence="12">
    <location>
        <position position="46"/>
    </location>
</feature>
<dbReference type="InterPro" id="IPR003594">
    <property type="entry name" value="HATPase_dom"/>
</dbReference>
<dbReference type="PANTHER" id="PTHR43395:SF10">
    <property type="entry name" value="CHEMOTAXIS PROTEIN CHEA"/>
    <property type="match status" value="1"/>
</dbReference>
<dbReference type="InterPro" id="IPR004105">
    <property type="entry name" value="CheA-like_dim"/>
</dbReference>
<dbReference type="Gene3D" id="1.20.120.160">
    <property type="entry name" value="HPT domain"/>
    <property type="match status" value="1"/>
</dbReference>
<dbReference type="PRINTS" id="PR00344">
    <property type="entry name" value="BCTRLSENSOR"/>
</dbReference>
<keyword evidence="6" id="KW-0808">Transferase</keyword>
<dbReference type="GO" id="GO:0000155">
    <property type="term" value="F:phosphorelay sensor kinase activity"/>
    <property type="evidence" value="ECO:0007669"/>
    <property type="project" value="InterPro"/>
</dbReference>
<feature type="region of interest" description="Disordered" evidence="13">
    <location>
        <begin position="125"/>
        <end position="160"/>
    </location>
</feature>
<evidence type="ECO:0000259" key="16">
    <source>
        <dbReference type="PROSITE" id="PS50894"/>
    </source>
</evidence>
<dbReference type="InterPro" id="IPR036061">
    <property type="entry name" value="CheW-like_dom_sf"/>
</dbReference>
<feature type="compositionally biased region" description="Low complexity" evidence="13">
    <location>
        <begin position="139"/>
        <end position="152"/>
    </location>
</feature>
<evidence type="ECO:0000256" key="8">
    <source>
        <dbReference type="ARBA" id="ARBA00022777"/>
    </source>
</evidence>
<dbReference type="Pfam" id="PF02518">
    <property type="entry name" value="HATPase_c"/>
    <property type="match status" value="1"/>
</dbReference>
<dbReference type="SUPFAM" id="SSF47226">
    <property type="entry name" value="Histidine-containing phosphotransfer domain, HPT domain"/>
    <property type="match status" value="1"/>
</dbReference>
<evidence type="ECO:0000313" key="17">
    <source>
        <dbReference type="EMBL" id="KAB1085152.1"/>
    </source>
</evidence>
<accession>A0A6A1TK36</accession>
<feature type="domain" description="CheW-like" evidence="15">
    <location>
        <begin position="609"/>
        <end position="745"/>
    </location>
</feature>
<evidence type="ECO:0000259" key="15">
    <source>
        <dbReference type="PROSITE" id="PS50851"/>
    </source>
</evidence>
<evidence type="ECO:0000256" key="3">
    <source>
        <dbReference type="ARBA" id="ARBA00021495"/>
    </source>
</evidence>
<evidence type="ECO:0000256" key="7">
    <source>
        <dbReference type="ARBA" id="ARBA00022741"/>
    </source>
</evidence>
<dbReference type="GO" id="GO:0005524">
    <property type="term" value="F:ATP binding"/>
    <property type="evidence" value="ECO:0007669"/>
    <property type="project" value="UniProtKB-KW"/>
</dbReference>
<dbReference type="Gene3D" id="1.10.287.560">
    <property type="entry name" value="Histidine kinase CheA-like, homodimeric domain"/>
    <property type="match status" value="1"/>
</dbReference>
<keyword evidence="7" id="KW-0547">Nucleotide-binding</keyword>
<comment type="catalytic activity">
    <reaction evidence="1">
        <text>ATP + protein L-histidine = ADP + protein N-phospho-L-histidine.</text>
        <dbReference type="EC" id="2.7.13.3"/>
    </reaction>
</comment>
<evidence type="ECO:0000256" key="10">
    <source>
        <dbReference type="ARBA" id="ARBA00023012"/>
    </source>
</evidence>
<gene>
    <name evidence="17" type="ORF">F4V91_01105</name>
</gene>
<sequence length="758" mass="80812">MDMNEIKEIFFQECEEQLAELESGLLKLNDGDRDPETVNAVFRAVHSIKGGAGAFGLDDLVSFAHVFETTLDCVRSNKLEPTQDVLKVMLKSADVLADLVSASRDGGGVDESRSRSLVKELEALAHGGSPSSSGHDAPKPAAKAAPAPVAKVDLPKPSDDSGFQPVPFSFDGFGEDDEPAIEGSVYEVSFKPRRELYSKGNEAALLLRDLSRLGEMSINCDADDLPTLDKMDPEASYFSWKISIRTTRSEDDIRAVFEFAEWDCDLEVKLAEEASSNEELPMVPVPFDLSILDDSAGGEDEEKAAERGVSEETVAAALSAAETASNVSRTARAAERKESAAAAAAAQNNAAAAAAGAGQTIRVDLDRVDRLINLVGELVINQAMLSQSVVENDATGTSAVNMGLEELQQLTREIQDSVMAIRAQPVKPVFQRMSRIVREVADMVGKSIRLVTEGENTEVDKTVIDKIAEPLTHMIRNAVDHGIESPEKREAAGKDPEGTIKLTAKHRSGRILIELADDGAGINRERVRQKAIDNDIIAADANLSDDEIDNLIFMAGFSTADKISDISGRGVGMDVVKRSIQALGGRISISSRPGYGSTFTMSLPLTLAVLDGMVVTVAGQTLVVPLTAIVETLQPEAAAIHSFGANQRLISIRNSFCPLVDVGRVLNYRATQANPVEGVALLVESEGGGQRALMVDAIQGQRQVVIKSLEANYTHVPGIAAATILGDGRVALILDVDAVVAASRGQSMKPEMSLAATG</sequence>
<dbReference type="Pfam" id="PF01584">
    <property type="entry name" value="CheW"/>
    <property type="match status" value="1"/>
</dbReference>
<evidence type="ECO:0000256" key="12">
    <source>
        <dbReference type="PROSITE-ProRule" id="PRU00110"/>
    </source>
</evidence>
<dbReference type="FunFam" id="2.30.30.40:FF:000048">
    <property type="entry name" value="Chemotaxis protein CheA, putative"/>
    <property type="match status" value="1"/>
</dbReference>
<comment type="caution">
    <text evidence="17">The sequence shown here is derived from an EMBL/GenBank/DDBJ whole genome shotgun (WGS) entry which is preliminary data.</text>
</comment>
<dbReference type="RefSeq" id="WP_151040746.1">
    <property type="nucleotide sequence ID" value="NZ_VZUL01000002.1"/>
</dbReference>
<dbReference type="FunFam" id="1.10.287.560:FF:000001">
    <property type="entry name" value="Histidine kinase chemotaxis protein CheA"/>
    <property type="match status" value="1"/>
</dbReference>
<dbReference type="InterPro" id="IPR051315">
    <property type="entry name" value="Bact_Chemotaxis_CheA"/>
</dbReference>
<evidence type="ECO:0000256" key="5">
    <source>
        <dbReference type="ARBA" id="ARBA00022553"/>
    </source>
</evidence>
<evidence type="ECO:0000256" key="13">
    <source>
        <dbReference type="SAM" id="MobiDB-lite"/>
    </source>
</evidence>
<dbReference type="PROSITE" id="PS50851">
    <property type="entry name" value="CHEW"/>
    <property type="match status" value="1"/>
</dbReference>
<evidence type="ECO:0000256" key="4">
    <source>
        <dbReference type="ARBA" id="ARBA00022500"/>
    </source>
</evidence>
<comment type="function">
    <text evidence="11">Involved in the transmission of sensory signals from the chemoreceptors to the flagellar motors. CheA is autophosphorylated; it can transfer its phosphate group to either CheB or CheY.</text>
</comment>
<protein>
    <recommendedName>
        <fullName evidence="3">Chemotaxis protein CheA</fullName>
        <ecNumber evidence="2">2.7.13.3</ecNumber>
    </recommendedName>
</protein>
<keyword evidence="5 12" id="KW-0597">Phosphoprotein</keyword>
<dbReference type="AlphaFoldDB" id="A0A6A1TK36"/>
<organism evidence="17 18">
    <name type="scientific">Neorhizobium galegae</name>
    <name type="common">Rhizobium galegae</name>
    <dbReference type="NCBI Taxonomy" id="399"/>
    <lineage>
        <taxon>Bacteria</taxon>
        <taxon>Pseudomonadati</taxon>
        <taxon>Pseudomonadota</taxon>
        <taxon>Alphaproteobacteria</taxon>
        <taxon>Hyphomicrobiales</taxon>
        <taxon>Rhizobiaceae</taxon>
        <taxon>Rhizobium/Agrobacterium group</taxon>
        <taxon>Neorhizobium</taxon>
    </lineage>
</organism>
<reference evidence="17 18" key="1">
    <citation type="submission" date="2019-09" db="EMBL/GenBank/DDBJ databases">
        <title>Genome sequencing of Ng87 strain.</title>
        <authorList>
            <person name="Karasev E.S."/>
            <person name="Andronov E."/>
        </authorList>
    </citation>
    <scope>NUCLEOTIDE SEQUENCE [LARGE SCALE GENOMIC DNA]</scope>
    <source>
        <strain evidence="17 18">Ng87</strain>
    </source>
</reference>
<keyword evidence="8" id="KW-0418">Kinase</keyword>
<evidence type="ECO:0000256" key="2">
    <source>
        <dbReference type="ARBA" id="ARBA00012438"/>
    </source>
</evidence>
<proteinExistence type="predicted"/>
<dbReference type="SMART" id="SM00073">
    <property type="entry name" value="HPT"/>
    <property type="match status" value="1"/>
</dbReference>
<dbReference type="InterPro" id="IPR037006">
    <property type="entry name" value="CheA-like_homodim_sf"/>
</dbReference>
<keyword evidence="9" id="KW-0067">ATP-binding</keyword>
<dbReference type="Gene3D" id="3.30.565.10">
    <property type="entry name" value="Histidine kinase-like ATPase, C-terminal domain"/>
    <property type="match status" value="1"/>
</dbReference>
<name>A0A6A1TK36_NEOGA</name>
<dbReference type="CDD" id="cd00088">
    <property type="entry name" value="HPT"/>
    <property type="match status" value="1"/>
</dbReference>
<dbReference type="SUPFAM" id="SSF55874">
    <property type="entry name" value="ATPase domain of HSP90 chaperone/DNA topoisomerase II/histidine kinase"/>
    <property type="match status" value="1"/>
</dbReference>
<evidence type="ECO:0000256" key="11">
    <source>
        <dbReference type="ARBA" id="ARBA00035100"/>
    </source>
</evidence>
<dbReference type="SMART" id="SM01231">
    <property type="entry name" value="H-kinase_dim"/>
    <property type="match status" value="1"/>
</dbReference>
<dbReference type="FunFam" id="3.30.565.10:FF:000016">
    <property type="entry name" value="Chemotaxis protein CheA, putative"/>
    <property type="match status" value="1"/>
</dbReference>
<dbReference type="InterPro" id="IPR008207">
    <property type="entry name" value="Sig_transdc_His_kin_Hpt_dom"/>
</dbReference>
<dbReference type="SUPFAM" id="SSF50341">
    <property type="entry name" value="CheW-like"/>
    <property type="match status" value="1"/>
</dbReference>
<dbReference type="GO" id="GO:0005737">
    <property type="term" value="C:cytoplasm"/>
    <property type="evidence" value="ECO:0007669"/>
    <property type="project" value="InterPro"/>
</dbReference>
<dbReference type="PROSITE" id="PS50109">
    <property type="entry name" value="HIS_KIN"/>
    <property type="match status" value="1"/>
</dbReference>